<dbReference type="RefSeq" id="WP_147848728.1">
    <property type="nucleotide sequence ID" value="NZ_VDUZ01000023.1"/>
</dbReference>
<gene>
    <name evidence="1" type="ORF">FHP25_19945</name>
</gene>
<dbReference type="EMBL" id="VDUZ01000023">
    <property type="protein sequence ID" value="TXL73684.1"/>
    <property type="molecule type" value="Genomic_DNA"/>
</dbReference>
<evidence type="ECO:0000313" key="1">
    <source>
        <dbReference type="EMBL" id="TXL73684.1"/>
    </source>
</evidence>
<keyword evidence="2" id="KW-1185">Reference proteome</keyword>
<comment type="caution">
    <text evidence="1">The sequence shown here is derived from an EMBL/GenBank/DDBJ whole genome shotgun (WGS) entry which is preliminary data.</text>
</comment>
<dbReference type="OrthoDB" id="9811262at2"/>
<organism evidence="1 2">
    <name type="scientific">Vineibacter terrae</name>
    <dbReference type="NCBI Taxonomy" id="2586908"/>
    <lineage>
        <taxon>Bacteria</taxon>
        <taxon>Pseudomonadati</taxon>
        <taxon>Pseudomonadota</taxon>
        <taxon>Alphaproteobacteria</taxon>
        <taxon>Hyphomicrobiales</taxon>
        <taxon>Vineibacter</taxon>
    </lineage>
</organism>
<sequence>MSWRPAPSVAAALTEANTLWPKRKRGGDGIIGDAEHARRQSDHNPDASGIVHAFDLTHDPNNGVHCLLLAALLSIRQDARVRKIIFDRRTVEATDWVWRDYTGEKPHTHHMHVSIKPTKTAENDTSSWWDADPVTRSVAVLWAMVEHATKQENTPEAKAKAKAKAEAAMEQATAATGTSWTAALTGGLGGATAVLQSALSLLSGTTGPEPARGRPVPAPQGYRRLVGAVPVLVGAEAKKVLATVKSPANPNGLPVGAHVVRTIAGQDYAFLIEWHKHPPTDNVSDALKDWHRGVSTLIRNP</sequence>
<dbReference type="Proteomes" id="UP000321638">
    <property type="component" value="Unassembled WGS sequence"/>
</dbReference>
<name>A0A5C8PJI4_9HYPH</name>
<accession>A0A5C8PJI4</accession>
<dbReference type="AlphaFoldDB" id="A0A5C8PJI4"/>
<reference evidence="1 2" key="1">
    <citation type="submission" date="2019-06" db="EMBL/GenBank/DDBJ databases">
        <title>New taxonomy in bacterial strain CC-CFT640, isolated from vineyard.</title>
        <authorList>
            <person name="Lin S.-Y."/>
            <person name="Tsai C.-F."/>
            <person name="Young C.-C."/>
        </authorList>
    </citation>
    <scope>NUCLEOTIDE SEQUENCE [LARGE SCALE GENOMIC DNA]</scope>
    <source>
        <strain evidence="1 2">CC-CFT640</strain>
    </source>
</reference>
<proteinExistence type="predicted"/>
<protein>
    <submittedName>
        <fullName evidence="1">Uncharacterized protein</fullName>
    </submittedName>
</protein>
<evidence type="ECO:0000313" key="2">
    <source>
        <dbReference type="Proteomes" id="UP000321638"/>
    </source>
</evidence>